<dbReference type="GO" id="GO:0005509">
    <property type="term" value="F:calcium ion binding"/>
    <property type="evidence" value="ECO:0007669"/>
    <property type="project" value="InterPro"/>
</dbReference>
<feature type="domain" description="EF-hand" evidence="10">
    <location>
        <begin position="357"/>
        <end position="392"/>
    </location>
</feature>
<dbReference type="Ensembl" id="ENSCCRT00010005715.1">
    <property type="protein sequence ID" value="ENSCCRP00010005291.1"/>
    <property type="gene ID" value="ENSCCRG00010002153.1"/>
</dbReference>
<dbReference type="PROSITE" id="PS00018">
    <property type="entry name" value="EF_HAND_1"/>
    <property type="match status" value="2"/>
</dbReference>
<proteinExistence type="predicted"/>
<comment type="subcellular location">
    <subcellularLocation>
        <location evidence="1">Mitochondrion inner membrane</location>
    </subcellularLocation>
    <subcellularLocation>
        <location evidence="2">Mitochondrion intermembrane space</location>
    </subcellularLocation>
</comment>
<dbReference type="GO" id="GO:0051560">
    <property type="term" value="P:mitochondrial calcium ion homeostasis"/>
    <property type="evidence" value="ECO:0007669"/>
    <property type="project" value="TreeGrafter"/>
</dbReference>
<evidence type="ECO:0000313" key="14">
    <source>
        <dbReference type="Proteomes" id="UP000694701"/>
    </source>
</evidence>
<dbReference type="Proteomes" id="UP000694701">
    <property type="component" value="Unplaced"/>
</dbReference>
<keyword evidence="9" id="KW-0472">Membrane</keyword>
<dbReference type="InterPro" id="IPR039800">
    <property type="entry name" value="MICU1/2/3"/>
</dbReference>
<evidence type="ECO:0000256" key="2">
    <source>
        <dbReference type="ARBA" id="ARBA00004569"/>
    </source>
</evidence>
<dbReference type="InterPro" id="IPR011992">
    <property type="entry name" value="EF-hand-dom_pair"/>
</dbReference>
<dbReference type="AlphaFoldDB" id="A0A8C2JTQ4"/>
<dbReference type="InterPro" id="IPR002048">
    <property type="entry name" value="EF_hand_dom"/>
</dbReference>
<dbReference type="PANTHER" id="PTHR12294:SF10">
    <property type="entry name" value="CALCIUM UPTAKE PROTEIN 3, MITOCHONDRIAL"/>
    <property type="match status" value="1"/>
</dbReference>
<feature type="domain" description="EF-hand" evidence="10">
    <location>
        <begin position="123"/>
        <end position="158"/>
    </location>
</feature>
<keyword evidence="4" id="KW-0677">Repeat</keyword>
<reference evidence="12" key="1">
    <citation type="submission" date="2025-05" db="UniProtKB">
        <authorList>
            <consortium name="Ensembl"/>
        </authorList>
    </citation>
    <scope>IDENTIFICATION</scope>
</reference>
<accession>A0A8C2JTQ4</accession>
<keyword evidence="3" id="KW-0479">Metal-binding</keyword>
<evidence type="ECO:0000256" key="4">
    <source>
        <dbReference type="ARBA" id="ARBA00022737"/>
    </source>
</evidence>
<dbReference type="Proteomes" id="UP000694427">
    <property type="component" value="Unplaced"/>
</dbReference>
<evidence type="ECO:0000256" key="5">
    <source>
        <dbReference type="ARBA" id="ARBA00022792"/>
    </source>
</evidence>
<dbReference type="CDD" id="cd16175">
    <property type="entry name" value="EFh_MICU3"/>
    <property type="match status" value="1"/>
</dbReference>
<evidence type="ECO:0000256" key="8">
    <source>
        <dbReference type="ARBA" id="ARBA00023128"/>
    </source>
</evidence>
<evidence type="ECO:0000256" key="6">
    <source>
        <dbReference type="ARBA" id="ARBA00022837"/>
    </source>
</evidence>
<evidence type="ECO:0000313" key="11">
    <source>
        <dbReference type="Ensembl" id="ENSCCRP00010005291.1"/>
    </source>
</evidence>
<dbReference type="GO" id="GO:0036444">
    <property type="term" value="P:calcium import into the mitochondrion"/>
    <property type="evidence" value="ECO:0007669"/>
    <property type="project" value="UniProtKB-ARBA"/>
</dbReference>
<keyword evidence="7" id="KW-0809">Transit peptide</keyword>
<dbReference type="Ensembl" id="ENSCCRT00020108284.1">
    <property type="protein sequence ID" value="ENSCCRP00020099025.1"/>
    <property type="gene ID" value="ENSCCRG00020045516.1"/>
</dbReference>
<keyword evidence="5" id="KW-0999">Mitochondrion inner membrane</keyword>
<evidence type="ECO:0000313" key="12">
    <source>
        <dbReference type="Ensembl" id="ENSCCRP00020099025.1"/>
    </source>
</evidence>
<protein>
    <submittedName>
        <fullName evidence="12">Mitochondrial calcium uptake family, member 3a</fullName>
    </submittedName>
</protein>
<evidence type="ECO:0000256" key="3">
    <source>
        <dbReference type="ARBA" id="ARBA00022723"/>
    </source>
</evidence>
<dbReference type="GO" id="GO:0005758">
    <property type="term" value="C:mitochondrial intermembrane space"/>
    <property type="evidence" value="ECO:0007669"/>
    <property type="project" value="UniProtKB-SubCell"/>
</dbReference>
<dbReference type="PROSITE" id="PS50222">
    <property type="entry name" value="EF_HAND_2"/>
    <property type="match status" value="2"/>
</dbReference>
<evidence type="ECO:0000256" key="1">
    <source>
        <dbReference type="ARBA" id="ARBA00004273"/>
    </source>
</evidence>
<evidence type="ECO:0000256" key="9">
    <source>
        <dbReference type="ARBA" id="ARBA00023136"/>
    </source>
</evidence>
<organism evidence="12 14">
    <name type="scientific">Cyprinus carpio</name>
    <name type="common">Common carp</name>
    <dbReference type="NCBI Taxonomy" id="7962"/>
    <lineage>
        <taxon>Eukaryota</taxon>
        <taxon>Metazoa</taxon>
        <taxon>Chordata</taxon>
        <taxon>Craniata</taxon>
        <taxon>Vertebrata</taxon>
        <taxon>Euteleostomi</taxon>
        <taxon>Actinopterygii</taxon>
        <taxon>Neopterygii</taxon>
        <taxon>Teleostei</taxon>
        <taxon>Ostariophysi</taxon>
        <taxon>Cypriniformes</taxon>
        <taxon>Cyprinidae</taxon>
        <taxon>Cyprininae</taxon>
        <taxon>Cyprinus</taxon>
    </lineage>
</organism>
<evidence type="ECO:0000256" key="7">
    <source>
        <dbReference type="ARBA" id="ARBA00022946"/>
    </source>
</evidence>
<dbReference type="SUPFAM" id="SSF47473">
    <property type="entry name" value="EF-hand"/>
    <property type="match status" value="2"/>
</dbReference>
<dbReference type="Gene3D" id="1.10.238.10">
    <property type="entry name" value="EF-hand"/>
    <property type="match status" value="2"/>
</dbReference>
<evidence type="ECO:0000313" key="13">
    <source>
        <dbReference type="Proteomes" id="UP000694427"/>
    </source>
</evidence>
<dbReference type="Pfam" id="PF13499">
    <property type="entry name" value="EF-hand_7"/>
    <property type="match status" value="1"/>
</dbReference>
<sequence>MPLKKIEILTNCIAHHWFLQAPLFDFDESEVYMSSHEHRFRLFSSVEYEGQLYMTPQNFIESVTMSEPRIRKPWRSLNKQELEKILSDTPPVWKGTSKLFRNLRERGIIAYTEYLFLLSILTKPHAGFKIAFNMFDADGNQMVDKREFLVLQEIFRKKNEKKGRRGDVEKSAQLVTFHLMLTPLQVLKKESQEFVPRSYWDMLRRGASQALFSDLAERADENMMIDTTLLVHFFGKKGKAELTFDDFYRFMDNLQTEMLEIEFLTYSKGMTTISEEDFARILLRYTNVEDIRSYLENVRQCIPDEKGITFEEFRSFFQFLNNLEDFAIAMQMYNFACRSIGQDEFARAVYVATGLKLTRHLVNTIFKIFDVDHDDQLSYKEFIGIMKDRLHRGGRGYKTVERFTSFKSCLKKELAGR</sequence>
<dbReference type="SMART" id="SM00054">
    <property type="entry name" value="EFh"/>
    <property type="match status" value="2"/>
</dbReference>
<keyword evidence="13" id="KW-1185">Reference proteome</keyword>
<gene>
    <name evidence="11" type="primary">LOC109094293</name>
</gene>
<dbReference type="GO" id="GO:1990246">
    <property type="term" value="C:uniplex complex"/>
    <property type="evidence" value="ECO:0007669"/>
    <property type="project" value="TreeGrafter"/>
</dbReference>
<evidence type="ECO:0000259" key="10">
    <source>
        <dbReference type="PROSITE" id="PS50222"/>
    </source>
</evidence>
<dbReference type="PANTHER" id="PTHR12294">
    <property type="entry name" value="EF HAND DOMAIN FAMILY A1,A2-RELATED"/>
    <property type="match status" value="1"/>
</dbReference>
<dbReference type="InterPro" id="IPR018247">
    <property type="entry name" value="EF_Hand_1_Ca_BS"/>
</dbReference>
<name>A0A8C2JTQ4_CYPCA</name>
<keyword evidence="6" id="KW-0106">Calcium</keyword>
<keyword evidence="8" id="KW-0496">Mitochondrion</keyword>